<gene>
    <name evidence="3" type="ORF">DFR28_101376</name>
</gene>
<dbReference type="RefSeq" id="WP_113952601.1">
    <property type="nucleotide sequence ID" value="NZ_QNRT01000001.1"/>
</dbReference>
<evidence type="ECO:0000259" key="1">
    <source>
        <dbReference type="Pfam" id="PF13175"/>
    </source>
</evidence>
<comment type="caution">
    <text evidence="3">The sequence shown here is derived from an EMBL/GenBank/DDBJ whole genome shotgun (WGS) entry which is preliminary data.</text>
</comment>
<feature type="domain" description="OLD protein-like TOPRIM" evidence="2">
    <location>
        <begin position="355"/>
        <end position="419"/>
    </location>
</feature>
<proteinExistence type="predicted"/>
<dbReference type="EMBL" id="QNRT01000001">
    <property type="protein sequence ID" value="RBP52992.1"/>
    <property type="molecule type" value="Genomic_DNA"/>
</dbReference>
<dbReference type="Pfam" id="PF13175">
    <property type="entry name" value="AAA_15"/>
    <property type="match status" value="2"/>
</dbReference>
<dbReference type="SUPFAM" id="SSF52540">
    <property type="entry name" value="P-loop containing nucleoside triphosphate hydrolases"/>
    <property type="match status" value="1"/>
</dbReference>
<name>A0A395JRN7_9GAMM</name>
<keyword evidence="3" id="KW-0255">Endonuclease</keyword>
<dbReference type="CDD" id="cd01026">
    <property type="entry name" value="TOPRIM_OLD"/>
    <property type="match status" value="1"/>
</dbReference>
<dbReference type="OrthoDB" id="3322489at2"/>
<sequence length="545" mass="60595">MQIVNVDIKNFRALKNVSVPIEKFSVLIGENDVGKTSFLIALETFFGVKKLSSSKDWYKDETDVDISIVITFKSFGDCDLIQPFLRDDGSVVINKLFKFNQNATWQAELSDNTVLTVPSNVQSKWFSSDNFHFIPVRRDLNIQFSMNKAAMLGKLLRARMKIAIEEQGSRTQLEEVIAVLRESLTEPRLDIEAFLREQLNNESFKVGFDELTIDPTEGVKFSISLSDDRASNINIEDRGAGTQSNLIIALFRLIAKTNVLGTFIFAMEEPENSLHPKAQRQLLSVIQEISENTQVIVTTHSPVFIDRSKYESNVLLSRTIQGNTVSRSFRADELSSVRDDLGIRASDALLKGGGNCALLVEGNTEEESFPTFLEMQGLSEFRLGIALINIGGSDNTKTSLIVDLLNSYDIPCVIVLDNDAQGTKSELEHRMAAGGLANIREIFVLSKGTIEDYFPPSIALEVFNSEFQPDPPLTDSDFDPNWSGDARISGYSALLWNRAKMGSKERIKQVLGAKGARLMQKNGDSLDPEIIAIIDKVNDVVEKSG</sequence>
<dbReference type="InterPro" id="IPR027417">
    <property type="entry name" value="P-loop_NTPase"/>
</dbReference>
<evidence type="ECO:0000313" key="3">
    <source>
        <dbReference type="EMBL" id="RBP52992.1"/>
    </source>
</evidence>
<keyword evidence="3" id="KW-0378">Hydrolase</keyword>
<dbReference type="InParanoid" id="A0A395JRN7"/>
<dbReference type="Pfam" id="PF20469">
    <property type="entry name" value="OLD-like_TOPRIM"/>
    <property type="match status" value="1"/>
</dbReference>
<dbReference type="InterPro" id="IPR041685">
    <property type="entry name" value="AAA_GajA/Old/RecF-like"/>
</dbReference>
<reference evidence="3 4" key="1">
    <citation type="submission" date="2018-06" db="EMBL/GenBank/DDBJ databases">
        <title>Genomic Encyclopedia of Type Strains, Phase IV (KMG-IV): sequencing the most valuable type-strain genomes for metagenomic binning, comparative biology and taxonomic classification.</title>
        <authorList>
            <person name="Goeker M."/>
        </authorList>
    </citation>
    <scope>NUCLEOTIDE SEQUENCE [LARGE SCALE GENOMIC DNA]</scope>
    <source>
        <strain evidence="3 4">DSM 24032</strain>
    </source>
</reference>
<organism evidence="3 4">
    <name type="scientific">Arenicella xantha</name>
    <dbReference type="NCBI Taxonomy" id="644221"/>
    <lineage>
        <taxon>Bacteria</taxon>
        <taxon>Pseudomonadati</taxon>
        <taxon>Pseudomonadota</taxon>
        <taxon>Gammaproteobacteria</taxon>
        <taxon>Arenicellales</taxon>
        <taxon>Arenicellaceae</taxon>
        <taxon>Arenicella</taxon>
    </lineage>
</organism>
<feature type="domain" description="Endonuclease GajA/Old nuclease/RecF-like AAA" evidence="1">
    <location>
        <begin position="127"/>
        <end position="305"/>
    </location>
</feature>
<dbReference type="Proteomes" id="UP000253083">
    <property type="component" value="Unassembled WGS sequence"/>
</dbReference>
<dbReference type="InterPro" id="IPR051396">
    <property type="entry name" value="Bact_Antivir_Def_Nuclease"/>
</dbReference>
<evidence type="ECO:0000313" key="4">
    <source>
        <dbReference type="Proteomes" id="UP000253083"/>
    </source>
</evidence>
<dbReference type="Gene3D" id="3.40.50.300">
    <property type="entry name" value="P-loop containing nucleotide triphosphate hydrolases"/>
    <property type="match status" value="1"/>
</dbReference>
<protein>
    <submittedName>
        <fullName evidence="3">Putative ATP-dependent endonuclease of OLD family</fullName>
    </submittedName>
</protein>
<keyword evidence="3" id="KW-0540">Nuclease</keyword>
<feature type="domain" description="Endonuclease GajA/Old nuclease/RecF-like AAA" evidence="1">
    <location>
        <begin position="1"/>
        <end position="77"/>
    </location>
</feature>
<dbReference type="PANTHER" id="PTHR43581">
    <property type="entry name" value="ATP/GTP PHOSPHATASE"/>
    <property type="match status" value="1"/>
</dbReference>
<dbReference type="PANTHER" id="PTHR43581:SF4">
    <property type="entry name" value="ATP_GTP PHOSPHATASE"/>
    <property type="match status" value="1"/>
</dbReference>
<evidence type="ECO:0000259" key="2">
    <source>
        <dbReference type="Pfam" id="PF20469"/>
    </source>
</evidence>
<keyword evidence="4" id="KW-1185">Reference proteome</keyword>
<dbReference type="GO" id="GO:0004519">
    <property type="term" value="F:endonuclease activity"/>
    <property type="evidence" value="ECO:0007669"/>
    <property type="project" value="UniProtKB-KW"/>
</dbReference>
<dbReference type="InterPro" id="IPR034139">
    <property type="entry name" value="TOPRIM_OLD"/>
</dbReference>
<dbReference type="AlphaFoldDB" id="A0A395JRN7"/>
<accession>A0A395JRN7</accession>